<dbReference type="AlphaFoldDB" id="A0A915IEL9"/>
<accession>A0A915IEL9</accession>
<dbReference type="Proteomes" id="UP000887565">
    <property type="component" value="Unplaced"/>
</dbReference>
<evidence type="ECO:0000313" key="1">
    <source>
        <dbReference type="Proteomes" id="UP000887565"/>
    </source>
</evidence>
<dbReference type="WBParaSite" id="nRc.2.0.1.t12342-RA">
    <property type="protein sequence ID" value="nRc.2.0.1.t12342-RA"/>
    <property type="gene ID" value="nRc.2.0.1.g12342"/>
</dbReference>
<evidence type="ECO:0000313" key="2">
    <source>
        <dbReference type="WBParaSite" id="nRc.2.0.1.t12342-RA"/>
    </source>
</evidence>
<protein>
    <submittedName>
        <fullName evidence="2">Uncharacterized protein</fullName>
    </submittedName>
</protein>
<sequence length="69" mass="8265">MDVVDFLDDLNKDKTENRAQIRHLINRSNFQLIQRLISLWQRKGQNHQKTSYFYLSTTDLNRTARITKG</sequence>
<proteinExistence type="predicted"/>
<organism evidence="1 2">
    <name type="scientific">Romanomermis culicivorax</name>
    <name type="common">Nematode worm</name>
    <dbReference type="NCBI Taxonomy" id="13658"/>
    <lineage>
        <taxon>Eukaryota</taxon>
        <taxon>Metazoa</taxon>
        <taxon>Ecdysozoa</taxon>
        <taxon>Nematoda</taxon>
        <taxon>Enoplea</taxon>
        <taxon>Dorylaimia</taxon>
        <taxon>Mermithida</taxon>
        <taxon>Mermithoidea</taxon>
        <taxon>Mermithidae</taxon>
        <taxon>Romanomermis</taxon>
    </lineage>
</organism>
<keyword evidence="1" id="KW-1185">Reference proteome</keyword>
<reference evidence="2" key="1">
    <citation type="submission" date="2022-11" db="UniProtKB">
        <authorList>
            <consortium name="WormBaseParasite"/>
        </authorList>
    </citation>
    <scope>IDENTIFICATION</scope>
</reference>
<name>A0A915IEL9_ROMCU</name>